<keyword evidence="1" id="KW-0805">Transcription regulation</keyword>
<accession>A0A1H9NU79</accession>
<name>A0A1H9NU79_9EURY</name>
<dbReference type="OrthoDB" id="14763at2157"/>
<dbReference type="SUPFAM" id="SSF46785">
    <property type="entry name" value="Winged helix' DNA-binding domain"/>
    <property type="match status" value="1"/>
</dbReference>
<dbReference type="InterPro" id="IPR050707">
    <property type="entry name" value="HTH_MetabolicPath_Reg"/>
</dbReference>
<keyword evidence="2 6" id="KW-0238">DNA-binding</keyword>
<dbReference type="PROSITE" id="PS51077">
    <property type="entry name" value="HTH_ICLR"/>
    <property type="match status" value="1"/>
</dbReference>
<dbReference type="InterPro" id="IPR036390">
    <property type="entry name" value="WH_DNA-bd_sf"/>
</dbReference>
<dbReference type="InterPro" id="IPR005471">
    <property type="entry name" value="Tscrpt_reg_IclR_N"/>
</dbReference>
<dbReference type="PANTHER" id="PTHR30136:SF35">
    <property type="entry name" value="HTH-TYPE TRANSCRIPTIONAL REGULATOR RV1719"/>
    <property type="match status" value="1"/>
</dbReference>
<evidence type="ECO:0000313" key="7">
    <source>
        <dbReference type="Proteomes" id="UP000199114"/>
    </source>
</evidence>
<dbReference type="GO" id="GO:0003700">
    <property type="term" value="F:DNA-binding transcription factor activity"/>
    <property type="evidence" value="ECO:0007669"/>
    <property type="project" value="TreeGrafter"/>
</dbReference>
<gene>
    <name evidence="6" type="ORF">SAMN04489841_3741</name>
</gene>
<evidence type="ECO:0000256" key="1">
    <source>
        <dbReference type="ARBA" id="ARBA00023015"/>
    </source>
</evidence>
<evidence type="ECO:0000256" key="3">
    <source>
        <dbReference type="ARBA" id="ARBA00023163"/>
    </source>
</evidence>
<dbReference type="PROSITE" id="PS51078">
    <property type="entry name" value="ICLR_ED"/>
    <property type="match status" value="1"/>
</dbReference>
<dbReference type="Pfam" id="PF01614">
    <property type="entry name" value="IclR_C"/>
    <property type="match status" value="1"/>
</dbReference>
<evidence type="ECO:0000256" key="2">
    <source>
        <dbReference type="ARBA" id="ARBA00023125"/>
    </source>
</evidence>
<evidence type="ECO:0000259" key="5">
    <source>
        <dbReference type="PROSITE" id="PS51078"/>
    </source>
</evidence>
<dbReference type="Gene3D" id="1.10.10.10">
    <property type="entry name" value="Winged helix-like DNA-binding domain superfamily/Winged helix DNA-binding domain"/>
    <property type="match status" value="1"/>
</dbReference>
<proteinExistence type="predicted"/>
<dbReference type="SUPFAM" id="SSF55781">
    <property type="entry name" value="GAF domain-like"/>
    <property type="match status" value="1"/>
</dbReference>
<dbReference type="RefSeq" id="WP_090620401.1">
    <property type="nucleotide sequence ID" value="NZ_FOFD01000005.1"/>
</dbReference>
<dbReference type="InterPro" id="IPR029016">
    <property type="entry name" value="GAF-like_dom_sf"/>
</dbReference>
<sequence length="266" mass="30061">MFGTAKETNGRREIKSVRKIDEILAVIKRLNEGTLTEIAEEVDLTKGTVHTYLRTLHNCGYLTEVNGVYRLSLQFITVAEHVRNETSLYMAGHDEVDELAERTGEYAHLVAEERGREVTLYESRGEYAIAPDYHLRLRETPQYLHHNAAGKAMLANFDADRRDRILEAQELEAQTENTITDEAELRETLETVRENGYAINDEEEIRGMRAVGAPIRVPDDSIFGAVSVSAPASRLKGERFRSEVPEIVMETANLIEVNLETAQRDG</sequence>
<protein>
    <submittedName>
        <fullName evidence="6">DNA-binding transcriptional regulator, IclR family</fullName>
    </submittedName>
</protein>
<dbReference type="Pfam" id="PF09339">
    <property type="entry name" value="HTH_IclR"/>
    <property type="match status" value="1"/>
</dbReference>
<dbReference type="InterPro" id="IPR014757">
    <property type="entry name" value="Tscrpt_reg_IclR_C"/>
</dbReference>
<dbReference type="AlphaFoldDB" id="A0A1H9NU79"/>
<reference evidence="7" key="1">
    <citation type="submission" date="2016-10" db="EMBL/GenBank/DDBJ databases">
        <authorList>
            <person name="Varghese N."/>
            <person name="Submissions S."/>
        </authorList>
    </citation>
    <scope>NUCLEOTIDE SEQUENCE [LARGE SCALE GENOMIC DNA]</scope>
    <source>
        <strain evidence="7">DSM 25055</strain>
    </source>
</reference>
<feature type="domain" description="IclR-ED" evidence="5">
    <location>
        <begin position="74"/>
        <end position="261"/>
    </location>
</feature>
<evidence type="ECO:0000259" key="4">
    <source>
        <dbReference type="PROSITE" id="PS51077"/>
    </source>
</evidence>
<dbReference type="Gene3D" id="3.30.450.40">
    <property type="match status" value="1"/>
</dbReference>
<evidence type="ECO:0000313" key="6">
    <source>
        <dbReference type="EMBL" id="SER39536.1"/>
    </source>
</evidence>
<feature type="domain" description="HTH iclR-type" evidence="4">
    <location>
        <begin position="17"/>
        <end position="73"/>
    </location>
</feature>
<dbReference type="PANTHER" id="PTHR30136">
    <property type="entry name" value="HELIX-TURN-HELIX TRANSCRIPTIONAL REGULATOR, ICLR FAMILY"/>
    <property type="match status" value="1"/>
</dbReference>
<dbReference type="EMBL" id="FOFD01000005">
    <property type="protein sequence ID" value="SER39536.1"/>
    <property type="molecule type" value="Genomic_DNA"/>
</dbReference>
<dbReference type="Proteomes" id="UP000199114">
    <property type="component" value="Unassembled WGS sequence"/>
</dbReference>
<keyword evidence="3" id="KW-0804">Transcription</keyword>
<dbReference type="GO" id="GO:0045892">
    <property type="term" value="P:negative regulation of DNA-templated transcription"/>
    <property type="evidence" value="ECO:0007669"/>
    <property type="project" value="TreeGrafter"/>
</dbReference>
<dbReference type="GO" id="GO:0003677">
    <property type="term" value="F:DNA binding"/>
    <property type="evidence" value="ECO:0007669"/>
    <property type="project" value="UniProtKB-KW"/>
</dbReference>
<organism evidence="6 7">
    <name type="scientific">Natrinema salaciae</name>
    <dbReference type="NCBI Taxonomy" id="1186196"/>
    <lineage>
        <taxon>Archaea</taxon>
        <taxon>Methanobacteriati</taxon>
        <taxon>Methanobacteriota</taxon>
        <taxon>Stenosarchaea group</taxon>
        <taxon>Halobacteria</taxon>
        <taxon>Halobacteriales</taxon>
        <taxon>Natrialbaceae</taxon>
        <taxon>Natrinema</taxon>
    </lineage>
</organism>
<dbReference type="InterPro" id="IPR036388">
    <property type="entry name" value="WH-like_DNA-bd_sf"/>
</dbReference>
<dbReference type="SMART" id="SM00346">
    <property type="entry name" value="HTH_ICLR"/>
    <property type="match status" value="1"/>
</dbReference>
<keyword evidence="7" id="KW-1185">Reference proteome</keyword>